<feature type="transmembrane region" description="Helical" evidence="1">
    <location>
        <begin position="162"/>
        <end position="181"/>
    </location>
</feature>
<feature type="transmembrane region" description="Helical" evidence="1">
    <location>
        <begin position="226"/>
        <end position="247"/>
    </location>
</feature>
<sequence length="280" mass="33174">MANIYWYYLIAIIGLGATVFSIYKKQTVKRSTFLVFYLFTTCITWIGEFFVLGLLDAYAYKTGIFSDPWAQNILGHLILNSTFYPGTAILVAANCLGYGWISFITIIYLLIEYLCLKSGIYEHHWWKYYMTGFLIFFFQVFSKKYFTMLNPIKSRLIRNITFYFVGFVLLHYPIPVLLLLGKQYYNVNWAENLYLSSTMFIFAYQLIEVIILIYCVCILKKWYFKLIPFCIAFFGQYILMKLNILVLKDGWNLLYSMILYFSSIVTFIIIEKYSLKMKVQ</sequence>
<dbReference type="RefSeq" id="WP_092335823.1">
    <property type="nucleotide sequence ID" value="NZ_FNCP01000050.1"/>
</dbReference>
<feature type="transmembrane region" description="Helical" evidence="1">
    <location>
        <begin position="6"/>
        <end position="23"/>
    </location>
</feature>
<dbReference type="AlphaFoldDB" id="A0A1G8LLY1"/>
<evidence type="ECO:0000313" key="2">
    <source>
        <dbReference type="EMBL" id="SDI56230.1"/>
    </source>
</evidence>
<keyword evidence="1" id="KW-1133">Transmembrane helix</keyword>
<proteinExistence type="predicted"/>
<dbReference type="Proteomes" id="UP000198656">
    <property type="component" value="Unassembled WGS sequence"/>
</dbReference>
<dbReference type="EMBL" id="FNCP01000050">
    <property type="protein sequence ID" value="SDI56230.1"/>
    <property type="molecule type" value="Genomic_DNA"/>
</dbReference>
<feature type="transmembrane region" description="Helical" evidence="1">
    <location>
        <begin position="253"/>
        <end position="270"/>
    </location>
</feature>
<keyword evidence="3" id="KW-1185">Reference proteome</keyword>
<protein>
    <submittedName>
        <fullName evidence="2">Uncharacterized protein</fullName>
    </submittedName>
</protein>
<feature type="transmembrane region" description="Helical" evidence="1">
    <location>
        <begin position="126"/>
        <end position="142"/>
    </location>
</feature>
<evidence type="ECO:0000313" key="3">
    <source>
        <dbReference type="Proteomes" id="UP000198656"/>
    </source>
</evidence>
<organism evidence="2 3">
    <name type="scientific">Desulfosporosinus hippei DSM 8344</name>
    <dbReference type="NCBI Taxonomy" id="1121419"/>
    <lineage>
        <taxon>Bacteria</taxon>
        <taxon>Bacillati</taxon>
        <taxon>Bacillota</taxon>
        <taxon>Clostridia</taxon>
        <taxon>Eubacteriales</taxon>
        <taxon>Desulfitobacteriaceae</taxon>
        <taxon>Desulfosporosinus</taxon>
    </lineage>
</organism>
<feature type="transmembrane region" description="Helical" evidence="1">
    <location>
        <begin position="35"/>
        <end position="53"/>
    </location>
</feature>
<keyword evidence="1" id="KW-0472">Membrane</keyword>
<dbReference type="OrthoDB" id="1680238at2"/>
<name>A0A1G8LLY1_9FIRM</name>
<accession>A0A1G8LLY1</accession>
<evidence type="ECO:0000256" key="1">
    <source>
        <dbReference type="SAM" id="Phobius"/>
    </source>
</evidence>
<keyword evidence="1" id="KW-0812">Transmembrane</keyword>
<reference evidence="3" key="1">
    <citation type="submission" date="2016-10" db="EMBL/GenBank/DDBJ databases">
        <authorList>
            <person name="Varghese N."/>
            <person name="Submissions S."/>
        </authorList>
    </citation>
    <scope>NUCLEOTIDE SEQUENCE [LARGE SCALE GENOMIC DNA]</scope>
    <source>
        <strain evidence="3">DSM 8344</strain>
    </source>
</reference>
<gene>
    <name evidence="2" type="ORF">SAMN05443529_15013</name>
</gene>
<feature type="transmembrane region" description="Helical" evidence="1">
    <location>
        <begin position="193"/>
        <end position="219"/>
    </location>
</feature>